<keyword evidence="2" id="KW-0560">Oxidoreductase</keyword>
<gene>
    <name evidence="3" type="ORF">FRZ61_25690</name>
</gene>
<dbReference type="KEGG" id="hadh:FRZ61_25690"/>
<dbReference type="EMBL" id="CP042582">
    <property type="protein sequence ID" value="QEX22637.1"/>
    <property type="molecule type" value="Genomic_DNA"/>
</dbReference>
<evidence type="ECO:0000313" key="3">
    <source>
        <dbReference type="EMBL" id="QEX22637.1"/>
    </source>
</evidence>
<evidence type="ECO:0000256" key="1">
    <source>
        <dbReference type="ARBA" id="ARBA00006484"/>
    </source>
</evidence>
<sequence>MAVPVERSIVITGSASGIGAATARRLAKRGVGILIHAKGNEAGVATLRRELEGRGVLTEGLCADLAEPHAADQIVDRALSAFGRIDSLIHVAGFPVMGGFEADLKAAEACFDAIPLSFYRLVTRAMTDLKQARDGRVVAVGTHNSHVFRNDYPVYPVSGAAKAALEAMVRALAVELAPTGTTVNAVVPGLIRKEHGVPFLSPAQWQDYPKKVPMGRVGEPDEVAAVIAFLASKDASYVTGQCIHVNGGFI</sequence>
<dbReference type="PANTHER" id="PTHR43639:SF1">
    <property type="entry name" value="SHORT-CHAIN DEHYDROGENASE_REDUCTASE FAMILY PROTEIN"/>
    <property type="match status" value="1"/>
</dbReference>
<name>A0A5J6MZP5_9PROT</name>
<dbReference type="OrthoDB" id="8112199at2"/>
<comment type="similarity">
    <text evidence="1">Belongs to the short-chain dehydrogenases/reductases (SDR) family.</text>
</comment>
<dbReference type="SUPFAM" id="SSF51735">
    <property type="entry name" value="NAD(P)-binding Rossmann-fold domains"/>
    <property type="match status" value="1"/>
</dbReference>
<evidence type="ECO:0000313" key="4">
    <source>
        <dbReference type="Proteomes" id="UP000325797"/>
    </source>
</evidence>
<dbReference type="PRINTS" id="PR00081">
    <property type="entry name" value="GDHRDH"/>
</dbReference>
<dbReference type="Proteomes" id="UP000325797">
    <property type="component" value="Chromosome"/>
</dbReference>
<dbReference type="Pfam" id="PF13561">
    <property type="entry name" value="adh_short_C2"/>
    <property type="match status" value="1"/>
</dbReference>
<dbReference type="CDD" id="cd05233">
    <property type="entry name" value="SDR_c"/>
    <property type="match status" value="1"/>
</dbReference>
<keyword evidence="4" id="KW-1185">Reference proteome</keyword>
<dbReference type="AlphaFoldDB" id="A0A5J6MZP5"/>
<organism evidence="3 4">
    <name type="scientific">Hypericibacter adhaerens</name>
    <dbReference type="NCBI Taxonomy" id="2602016"/>
    <lineage>
        <taxon>Bacteria</taxon>
        <taxon>Pseudomonadati</taxon>
        <taxon>Pseudomonadota</taxon>
        <taxon>Alphaproteobacteria</taxon>
        <taxon>Rhodospirillales</taxon>
        <taxon>Dongiaceae</taxon>
        <taxon>Hypericibacter</taxon>
    </lineage>
</organism>
<accession>A0A5J6MZP5</accession>
<dbReference type="Gene3D" id="3.40.50.720">
    <property type="entry name" value="NAD(P)-binding Rossmann-like Domain"/>
    <property type="match status" value="1"/>
</dbReference>
<dbReference type="PANTHER" id="PTHR43639">
    <property type="entry name" value="OXIDOREDUCTASE, SHORT-CHAIN DEHYDROGENASE/REDUCTASE FAMILY (AFU_ORTHOLOGUE AFUA_5G02870)"/>
    <property type="match status" value="1"/>
</dbReference>
<dbReference type="RefSeq" id="WP_151118100.1">
    <property type="nucleotide sequence ID" value="NZ_CP042582.1"/>
</dbReference>
<dbReference type="InterPro" id="IPR002347">
    <property type="entry name" value="SDR_fam"/>
</dbReference>
<dbReference type="GO" id="GO:0016491">
    <property type="term" value="F:oxidoreductase activity"/>
    <property type="evidence" value="ECO:0007669"/>
    <property type="project" value="UniProtKB-KW"/>
</dbReference>
<protein>
    <submittedName>
        <fullName evidence="3">Short-chain dehydrogenase</fullName>
    </submittedName>
</protein>
<dbReference type="InterPro" id="IPR036291">
    <property type="entry name" value="NAD(P)-bd_dom_sf"/>
</dbReference>
<reference evidence="3 4" key="1">
    <citation type="submission" date="2019-08" db="EMBL/GenBank/DDBJ databases">
        <title>Hyperibacter terrae gen. nov., sp. nov. and Hyperibacter viscosus sp. nov., two new members in the family Rhodospirillaceae isolated from the rhizosphere of Hypericum perforatum.</title>
        <authorList>
            <person name="Noviana Z."/>
        </authorList>
    </citation>
    <scope>NUCLEOTIDE SEQUENCE [LARGE SCALE GENOMIC DNA]</scope>
    <source>
        <strain evidence="3 4">R5959</strain>
    </source>
</reference>
<proteinExistence type="inferred from homology"/>
<evidence type="ECO:0000256" key="2">
    <source>
        <dbReference type="ARBA" id="ARBA00023002"/>
    </source>
</evidence>